<protein>
    <submittedName>
        <fullName evidence="2">DUF1329 domain-containing protein</fullName>
    </submittedName>
</protein>
<dbReference type="Pfam" id="PF07044">
    <property type="entry name" value="DUF1329"/>
    <property type="match status" value="1"/>
</dbReference>
<dbReference type="EMBL" id="CP043311">
    <property type="protein sequence ID" value="QEY64635.1"/>
    <property type="molecule type" value="Genomic_DNA"/>
</dbReference>
<dbReference type="Gene3D" id="2.50.20.10">
    <property type="entry name" value="Lipoprotein localisation LolA/LolB/LppX"/>
    <property type="match status" value="1"/>
</dbReference>
<dbReference type="AlphaFoldDB" id="A0A5J6QSQ9"/>
<dbReference type="Proteomes" id="UP000327179">
    <property type="component" value="Chromosome"/>
</dbReference>
<name>A0A5J6QSQ9_9GAMM</name>
<dbReference type="InterPro" id="IPR010752">
    <property type="entry name" value="DUF1329"/>
</dbReference>
<dbReference type="RefSeq" id="WP_151136440.1">
    <property type="nucleotide sequence ID" value="NZ_CP043311.1"/>
</dbReference>
<dbReference type="KEGG" id="plal:FXN65_22155"/>
<keyword evidence="3" id="KW-1185">Reference proteome</keyword>
<evidence type="ECO:0000313" key="3">
    <source>
        <dbReference type="Proteomes" id="UP000327179"/>
    </source>
</evidence>
<evidence type="ECO:0000256" key="1">
    <source>
        <dbReference type="SAM" id="SignalP"/>
    </source>
</evidence>
<reference evidence="2 3" key="1">
    <citation type="submission" date="2019-08" db="EMBL/GenBank/DDBJ databases">
        <title>Whole-genome Sequencing of e-waste polymer degrading bacterium Pseudomonas sp. strain PE08.</title>
        <authorList>
            <person name="Kirdat K."/>
            <person name="Debbarma P."/>
            <person name="Narawade N."/>
            <person name="Suyal D."/>
            <person name="Thorat V."/>
            <person name="Shouche Y."/>
            <person name="Goel R."/>
            <person name="Yadav A."/>
        </authorList>
    </citation>
    <scope>NUCLEOTIDE SEQUENCE [LARGE SCALE GENOMIC DNA]</scope>
    <source>
        <strain evidence="2 3">PE08</strain>
    </source>
</reference>
<organism evidence="2 3">
    <name type="scientific">Metapseudomonas lalkuanensis</name>
    <dbReference type="NCBI Taxonomy" id="2604832"/>
    <lineage>
        <taxon>Bacteria</taxon>
        <taxon>Pseudomonadati</taxon>
        <taxon>Pseudomonadota</taxon>
        <taxon>Gammaproteobacteria</taxon>
        <taxon>Pseudomonadales</taxon>
        <taxon>Pseudomonadaceae</taxon>
        <taxon>Metapseudomonas</taxon>
    </lineage>
</organism>
<feature type="signal peptide" evidence="1">
    <location>
        <begin position="1"/>
        <end position="23"/>
    </location>
</feature>
<evidence type="ECO:0000313" key="2">
    <source>
        <dbReference type="EMBL" id="QEY64635.1"/>
    </source>
</evidence>
<dbReference type="CDD" id="cd16329">
    <property type="entry name" value="LolA_like"/>
    <property type="match status" value="1"/>
</dbReference>
<dbReference type="PROSITE" id="PS51257">
    <property type="entry name" value="PROKAR_LIPOPROTEIN"/>
    <property type="match status" value="1"/>
</dbReference>
<gene>
    <name evidence="2" type="ORF">FXN65_22155</name>
</gene>
<accession>A0A5J6QSQ9</accession>
<keyword evidence="1" id="KW-0732">Signal</keyword>
<sequence>MNHKQLIQAGCLGLSLAACQAPAAVSPEQAARLGADLTPVGAEAAGNADGSIPAWTGGLPKDAGSKDANGFLADPFAGEKPLFIITAENVGQYQGKLTPGQLAMFKRYPDSYRIPVYPSHRSVSLPDRSNAATRQNAVQTRLAEGGNGLEQFQPGGVPFPLPHNGLEAIWNHITRFRGYSVKRITVQASPQVNGSYTPSVIKQNLAFPIGLTDYSADKMTNILYMFREEFLGPARKAGNVTLVHETLNQVREPRMAWEYNAGQRRVRRAPQIAYDSPGADGMRTIDDSDMYNGAPDRFEWKLIGKQELYIPYNSYRLESPRLKYDDIIRPGHINPDHTRYELHRVWHVVATLKPGERHLYSKRDFYIDEDSWQVAEADAYDSRGNLWRVAEGHTNFFYDQQIPWFAGVTHYDVISGRYAVGALHNEEKDGYRFDFPVTSKEFTPSALRASGIR</sequence>
<proteinExistence type="predicted"/>
<feature type="chain" id="PRO_5023934025" evidence="1">
    <location>
        <begin position="24"/>
        <end position="453"/>
    </location>
</feature>